<dbReference type="PANTHER" id="PTHR11070">
    <property type="entry name" value="UVRD / RECB / PCRA DNA HELICASE FAMILY MEMBER"/>
    <property type="match status" value="1"/>
</dbReference>
<keyword evidence="9" id="KW-0238">DNA-binding</keyword>
<dbReference type="PROSITE" id="PS51198">
    <property type="entry name" value="UVRD_HELICASE_ATP_BIND"/>
    <property type="match status" value="1"/>
</dbReference>
<dbReference type="InterPro" id="IPR000212">
    <property type="entry name" value="DNA_helicase_UvrD/REP"/>
</dbReference>
<keyword evidence="8 15" id="KW-0067">ATP-binding</keyword>
<dbReference type="GO" id="GO:0003677">
    <property type="term" value="F:DNA binding"/>
    <property type="evidence" value="ECO:0007669"/>
    <property type="project" value="UniProtKB-KW"/>
</dbReference>
<protein>
    <recommendedName>
        <fullName evidence="13">DNA 3'-5' helicase</fullName>
        <ecNumber evidence="13">5.6.2.4</ecNumber>
    </recommendedName>
</protein>
<dbReference type="Proteomes" id="UP000178636">
    <property type="component" value="Unassembled WGS sequence"/>
</dbReference>
<keyword evidence="7" id="KW-0269">Exonuclease</keyword>
<evidence type="ECO:0000313" key="18">
    <source>
        <dbReference type="EMBL" id="OGZ11923.1"/>
    </source>
</evidence>
<evidence type="ECO:0000256" key="5">
    <source>
        <dbReference type="ARBA" id="ARBA00022801"/>
    </source>
</evidence>
<dbReference type="InterPro" id="IPR013986">
    <property type="entry name" value="DExx_box_DNA_helicase_dom_sf"/>
</dbReference>
<proteinExistence type="inferred from homology"/>
<evidence type="ECO:0000259" key="16">
    <source>
        <dbReference type="PROSITE" id="PS51198"/>
    </source>
</evidence>
<evidence type="ECO:0000259" key="17">
    <source>
        <dbReference type="PROSITE" id="PS51217"/>
    </source>
</evidence>
<dbReference type="Gene3D" id="1.10.486.10">
    <property type="entry name" value="PCRA, domain 4"/>
    <property type="match status" value="1"/>
</dbReference>
<dbReference type="SUPFAM" id="SSF52540">
    <property type="entry name" value="P-loop containing nucleoside triphosphate hydrolases"/>
    <property type="match status" value="1"/>
</dbReference>
<dbReference type="CDD" id="cd17932">
    <property type="entry name" value="DEXQc_UvrD"/>
    <property type="match status" value="1"/>
</dbReference>
<keyword evidence="11" id="KW-0413">Isomerase</keyword>
<dbReference type="PANTHER" id="PTHR11070:SF2">
    <property type="entry name" value="ATP-DEPENDENT DNA HELICASE SRS2"/>
    <property type="match status" value="1"/>
</dbReference>
<dbReference type="InterPro" id="IPR014016">
    <property type="entry name" value="UvrD-like_ATP-bd"/>
</dbReference>
<dbReference type="GO" id="GO:0000725">
    <property type="term" value="P:recombinational repair"/>
    <property type="evidence" value="ECO:0007669"/>
    <property type="project" value="TreeGrafter"/>
</dbReference>
<keyword evidence="10" id="KW-0234">DNA repair</keyword>
<dbReference type="InterPro" id="IPR014017">
    <property type="entry name" value="DNA_helicase_UvrD-like_C"/>
</dbReference>
<dbReference type="Pfam" id="PF12705">
    <property type="entry name" value="PDDEXK_1"/>
    <property type="match status" value="1"/>
</dbReference>
<sequence length="1017" mass="115703">MPSSPAFEKRYHELNPAQKAAVDAIEGPVMVIAGPGTGKTEILTLRIANILLKADTQPENILALTFTEGGAFAMRKRLAELMGARAYKLNIHTFHGFCNELISRFPERFPRIVGGTPITDADQLLLIEEILETRAFPLLRPYGDPTHNVKKILSAIQALKRDAVSDKAFAAIIREESEQFAATPERFNEKGPHKGKMKGVWMRVEERIAKNEELARIFAAYEERLAQAHHYDYDDMIVEAVRALKEDGDFLLMLQEEYQYILADEHQDVNNAQNSVLELLSGFHEHPNLFIVGDEKQAIFRFQGASLENFTYFRERFPDVTLVSLTENYRSTQHILDRAHTLMSHASGDRELRKELRAQSGEGARIRIAAFPDADAEAAFVASEARRLVSEGVSADEIAVIYRQNDDAAPLIRALERDETPFSLLSEQHILDDEDILALMAILRAVEDPSNDDALGRLLFVPCLRIPPIDAFRLMGYAADRRIPLSRLIEMSTPRDLPLADPARPPSLARLLHQWGSVAKRRSLLETLDIIIAESGFLEYLIQESGSLDRIERLEHFLDIAKRLVASKRRGVLADFLRHIDVLLAHGVVKGGGRTPLHGIRLMTAHKSKGLEFTHVFVVGVFDGHWGGRRAHSSFRTTLVDSPLSGGDDTEGDERRLFYVALTRAKRSVTLTYPRAKGDGKELHPSQFTAEMDPAHLEEIDIASWEKRWGEGHHLRHAPRKNFGPELAERTFLAKRFLESGFSVSALNNYLACPWQYFFRNLVRLPESQEKFALYGTVVHETLEAFFRRWKEAGEDPGVDFLMERFRFFMERVPASEGDYRDMLAKGEKALPGYWKTYHAKWNTNIQCEFKVKGVELDLPPELASDPAFPPSVLEDGKLPKLLLRGTVDKLEFEGGDRVNVVDYKTAQPKSRNEIEGKTKNSEGDYKRQLVFYKLLLDLYDDGKWKVETGEIDFIEPDKSGKYHKEKFPVTKEEVEELKGVVLRSAMDILTFAFWEKHCEEEECRYCQLRKSIRSCD</sequence>
<keyword evidence="5 15" id="KW-0378">Hydrolase</keyword>
<dbReference type="InterPro" id="IPR027417">
    <property type="entry name" value="P-loop_NTPase"/>
</dbReference>
<dbReference type="STRING" id="1798664.A3C93_05785"/>
<dbReference type="Gene3D" id="3.40.50.300">
    <property type="entry name" value="P-loop containing nucleotide triphosphate hydrolases"/>
    <property type="match status" value="2"/>
</dbReference>
<evidence type="ECO:0000256" key="7">
    <source>
        <dbReference type="ARBA" id="ARBA00022839"/>
    </source>
</evidence>
<dbReference type="GO" id="GO:0043138">
    <property type="term" value="F:3'-5' DNA helicase activity"/>
    <property type="evidence" value="ECO:0007669"/>
    <property type="project" value="UniProtKB-EC"/>
</dbReference>
<dbReference type="Gene3D" id="1.10.10.160">
    <property type="match status" value="1"/>
</dbReference>
<evidence type="ECO:0000256" key="1">
    <source>
        <dbReference type="ARBA" id="ARBA00009922"/>
    </source>
</evidence>
<dbReference type="EC" id="5.6.2.4" evidence="13"/>
<keyword evidence="4" id="KW-0227">DNA damage</keyword>
<dbReference type="EMBL" id="MHLO01000027">
    <property type="protein sequence ID" value="OGZ11923.1"/>
    <property type="molecule type" value="Genomic_DNA"/>
</dbReference>
<evidence type="ECO:0000256" key="4">
    <source>
        <dbReference type="ARBA" id="ARBA00022763"/>
    </source>
</evidence>
<dbReference type="PROSITE" id="PS51217">
    <property type="entry name" value="UVRD_HELICASE_CTER"/>
    <property type="match status" value="1"/>
</dbReference>
<name>A0A1G2DEF4_9BACT</name>
<evidence type="ECO:0000256" key="6">
    <source>
        <dbReference type="ARBA" id="ARBA00022806"/>
    </source>
</evidence>
<evidence type="ECO:0000256" key="2">
    <source>
        <dbReference type="ARBA" id="ARBA00022722"/>
    </source>
</evidence>
<evidence type="ECO:0000256" key="11">
    <source>
        <dbReference type="ARBA" id="ARBA00023235"/>
    </source>
</evidence>
<reference evidence="18 19" key="1">
    <citation type="journal article" date="2016" name="Nat. Commun.">
        <title>Thousands of microbial genomes shed light on interconnected biogeochemical processes in an aquifer system.</title>
        <authorList>
            <person name="Anantharaman K."/>
            <person name="Brown C.T."/>
            <person name="Hug L.A."/>
            <person name="Sharon I."/>
            <person name="Castelle C.J."/>
            <person name="Probst A.J."/>
            <person name="Thomas B.C."/>
            <person name="Singh A."/>
            <person name="Wilkins M.J."/>
            <person name="Karaoz U."/>
            <person name="Brodie E.L."/>
            <person name="Williams K.H."/>
            <person name="Hubbard S.S."/>
            <person name="Banfield J.F."/>
        </authorList>
    </citation>
    <scope>NUCLEOTIDE SEQUENCE [LARGE SCALE GENOMIC DNA]</scope>
</reference>
<evidence type="ECO:0000256" key="13">
    <source>
        <dbReference type="ARBA" id="ARBA00034808"/>
    </source>
</evidence>
<dbReference type="GO" id="GO:0005524">
    <property type="term" value="F:ATP binding"/>
    <property type="evidence" value="ECO:0007669"/>
    <property type="project" value="UniProtKB-UniRule"/>
</dbReference>
<keyword evidence="3 15" id="KW-0547">Nucleotide-binding</keyword>
<comment type="similarity">
    <text evidence="1">Belongs to the helicase family. UvrD subfamily.</text>
</comment>
<dbReference type="Gene3D" id="3.90.320.10">
    <property type="match status" value="1"/>
</dbReference>
<feature type="domain" description="UvrD-like helicase ATP-binding" evidence="16">
    <location>
        <begin position="12"/>
        <end position="332"/>
    </location>
</feature>
<dbReference type="GO" id="GO:0004527">
    <property type="term" value="F:exonuclease activity"/>
    <property type="evidence" value="ECO:0007669"/>
    <property type="project" value="UniProtKB-KW"/>
</dbReference>
<comment type="caution">
    <text evidence="18">The sequence shown here is derived from an EMBL/GenBank/DDBJ whole genome shotgun (WGS) entry which is preliminary data.</text>
</comment>
<keyword evidence="6 15" id="KW-0347">Helicase</keyword>
<feature type="domain" description="UvrD-like helicase C-terminal" evidence="17">
    <location>
        <begin position="333"/>
        <end position="610"/>
    </location>
</feature>
<evidence type="ECO:0000256" key="12">
    <source>
        <dbReference type="ARBA" id="ARBA00034617"/>
    </source>
</evidence>
<organism evidence="18 19">
    <name type="scientific">Candidatus Lloydbacteria bacterium RIFCSPHIGHO2_02_FULL_54_17</name>
    <dbReference type="NCBI Taxonomy" id="1798664"/>
    <lineage>
        <taxon>Bacteria</taxon>
        <taxon>Candidatus Lloydiibacteriota</taxon>
    </lineage>
</organism>
<evidence type="ECO:0000256" key="15">
    <source>
        <dbReference type="PROSITE-ProRule" id="PRU00560"/>
    </source>
</evidence>
<evidence type="ECO:0000313" key="19">
    <source>
        <dbReference type="Proteomes" id="UP000178636"/>
    </source>
</evidence>
<dbReference type="InterPro" id="IPR038726">
    <property type="entry name" value="PDDEXK_AddAB-type"/>
</dbReference>
<evidence type="ECO:0000256" key="3">
    <source>
        <dbReference type="ARBA" id="ARBA00022741"/>
    </source>
</evidence>
<gene>
    <name evidence="18" type="ORF">A3C93_05785</name>
</gene>
<evidence type="ECO:0000256" key="14">
    <source>
        <dbReference type="ARBA" id="ARBA00048988"/>
    </source>
</evidence>
<comment type="catalytic activity">
    <reaction evidence="12">
        <text>Couples ATP hydrolysis with the unwinding of duplex DNA by translocating in the 3'-5' direction.</text>
        <dbReference type="EC" id="5.6.2.4"/>
    </reaction>
</comment>
<evidence type="ECO:0000256" key="8">
    <source>
        <dbReference type="ARBA" id="ARBA00022840"/>
    </source>
</evidence>
<evidence type="ECO:0000256" key="9">
    <source>
        <dbReference type="ARBA" id="ARBA00023125"/>
    </source>
</evidence>
<keyword evidence="2" id="KW-0540">Nuclease</keyword>
<feature type="binding site" evidence="15">
    <location>
        <begin position="33"/>
        <end position="40"/>
    </location>
    <ligand>
        <name>ATP</name>
        <dbReference type="ChEBI" id="CHEBI:30616"/>
    </ligand>
</feature>
<comment type="catalytic activity">
    <reaction evidence="14">
        <text>ATP + H2O = ADP + phosphate + H(+)</text>
        <dbReference type="Rhea" id="RHEA:13065"/>
        <dbReference type="ChEBI" id="CHEBI:15377"/>
        <dbReference type="ChEBI" id="CHEBI:15378"/>
        <dbReference type="ChEBI" id="CHEBI:30616"/>
        <dbReference type="ChEBI" id="CHEBI:43474"/>
        <dbReference type="ChEBI" id="CHEBI:456216"/>
        <dbReference type="EC" id="5.6.2.4"/>
    </reaction>
</comment>
<dbReference type="Pfam" id="PF00580">
    <property type="entry name" value="UvrD-helicase"/>
    <property type="match status" value="1"/>
</dbReference>
<evidence type="ECO:0000256" key="10">
    <source>
        <dbReference type="ARBA" id="ARBA00023204"/>
    </source>
</evidence>
<dbReference type="InterPro" id="IPR011604">
    <property type="entry name" value="PDDEXK-like_dom_sf"/>
</dbReference>
<dbReference type="Pfam" id="PF13361">
    <property type="entry name" value="UvrD_C"/>
    <property type="match status" value="2"/>
</dbReference>
<dbReference type="AlphaFoldDB" id="A0A1G2DEF4"/>
<accession>A0A1G2DEF4</accession>